<keyword evidence="4 6" id="KW-1133">Transmembrane helix</keyword>
<dbReference type="PANTHER" id="PTHR32309">
    <property type="entry name" value="TYROSINE-PROTEIN KINASE"/>
    <property type="match status" value="1"/>
</dbReference>
<dbReference type="Pfam" id="PF13807">
    <property type="entry name" value="GNVR"/>
    <property type="match status" value="1"/>
</dbReference>
<evidence type="ECO:0000256" key="6">
    <source>
        <dbReference type="SAM" id="Phobius"/>
    </source>
</evidence>
<gene>
    <name evidence="9" type="ORF">DC083_02355</name>
</gene>
<reference evidence="10" key="1">
    <citation type="submission" date="2018-05" db="EMBL/GenBank/DDBJ databases">
        <title>Ignatzschineria dubaiensis sp. nov., isolated from necrotic foot tissues of dromedaries (Camelus dromedarius) and associated maggots in Dubai, United Arab Emirates.</title>
        <authorList>
            <person name="Tsang C.C."/>
            <person name="Tang J.Y.M."/>
            <person name="Fong J.Y.H."/>
            <person name="Kinne J."/>
            <person name="Lee H.H."/>
            <person name="Joseph M."/>
            <person name="Jose S."/>
            <person name="Schuster R.K."/>
            <person name="Tang Y."/>
            <person name="Sivakumar S."/>
            <person name="Chen J.H.K."/>
            <person name="Teng J.L.L."/>
            <person name="Lau S.K.P."/>
            <person name="Wernery U."/>
            <person name="Woo P.C.Y."/>
        </authorList>
    </citation>
    <scope>NUCLEOTIDE SEQUENCE [LARGE SCALE GENOMIC DNA]</scope>
    <source>
        <strain evidence="10">KCTC 22644</strain>
    </source>
</reference>
<dbReference type="OrthoDB" id="8113255at2"/>
<comment type="caution">
    <text evidence="9">The sequence shown here is derived from an EMBL/GenBank/DDBJ whole genome shotgun (WGS) entry which is preliminary data.</text>
</comment>
<dbReference type="AlphaFoldDB" id="A0A2U2AHB6"/>
<sequence>MTQDNAHLNHKATQVDNDEIDLFELVANLWKEKIIIIVCTVLATVIAIAYAVMAAPIYQSQAAVLPPRVSDIVALNPEPQKEDEVLLRPISTSQVFALFTQILTSSTLKNKFYEDLFLPSLSDEERNKPAESLRKAFAKVIDVKRAEQNEQQDLVTITLPKEAKMTQEWANLYITMAGDITKNILIKDRSSEVENIVQALTIDIQLLREQAKLERESEIARLTEAYNIAREIGIFEPQKPEGKMMEEGAAYIDRNLPYLRGANALAAQLNVLKQRKNDDPFIEELSNLQRQLNFYQSLQFKPELIKTYTFDQPAELPDFPIKPKKSLIVVIGFLIGGMMGIGIALVRVMIRNRREIANAM</sequence>
<dbReference type="PANTHER" id="PTHR32309:SF13">
    <property type="entry name" value="FERRIC ENTEROBACTIN TRANSPORT PROTEIN FEPE"/>
    <property type="match status" value="1"/>
</dbReference>
<keyword evidence="10" id="KW-1185">Reference proteome</keyword>
<evidence type="ECO:0000256" key="2">
    <source>
        <dbReference type="ARBA" id="ARBA00022475"/>
    </source>
</evidence>
<dbReference type="EMBL" id="QEWQ01000001">
    <property type="protein sequence ID" value="PWD82046.1"/>
    <property type="molecule type" value="Genomic_DNA"/>
</dbReference>
<dbReference type="Gene3D" id="3.30.1890.10">
    <property type="entry name" value="FepE-like"/>
    <property type="match status" value="1"/>
</dbReference>
<evidence type="ECO:0000256" key="4">
    <source>
        <dbReference type="ARBA" id="ARBA00022989"/>
    </source>
</evidence>
<keyword evidence="3 6" id="KW-0812">Transmembrane</keyword>
<proteinExistence type="predicted"/>
<feature type="transmembrane region" description="Helical" evidence="6">
    <location>
        <begin position="34"/>
        <end position="58"/>
    </location>
</feature>
<evidence type="ECO:0000313" key="9">
    <source>
        <dbReference type="EMBL" id="PWD82046.1"/>
    </source>
</evidence>
<keyword evidence="5 6" id="KW-0472">Membrane</keyword>
<evidence type="ECO:0000259" key="7">
    <source>
        <dbReference type="Pfam" id="PF02706"/>
    </source>
</evidence>
<dbReference type="GO" id="GO:0004713">
    <property type="term" value="F:protein tyrosine kinase activity"/>
    <property type="evidence" value="ECO:0007669"/>
    <property type="project" value="TreeGrafter"/>
</dbReference>
<accession>A0A2U2AHB6</accession>
<feature type="domain" description="Polysaccharide chain length determinant N-terminal" evidence="7">
    <location>
        <begin position="18"/>
        <end position="115"/>
    </location>
</feature>
<protein>
    <recommendedName>
        <fullName evidence="11">Polysaccharide chain length determinant N-terminal domain-containing protein</fullName>
    </recommendedName>
</protein>
<feature type="transmembrane region" description="Helical" evidence="6">
    <location>
        <begin position="327"/>
        <end position="350"/>
    </location>
</feature>
<dbReference type="RefSeq" id="WP_109188646.1">
    <property type="nucleotide sequence ID" value="NZ_BMYA01000001.1"/>
</dbReference>
<evidence type="ECO:0000259" key="8">
    <source>
        <dbReference type="Pfam" id="PF13807"/>
    </source>
</evidence>
<dbReference type="Pfam" id="PF02706">
    <property type="entry name" value="Wzz"/>
    <property type="match status" value="1"/>
</dbReference>
<evidence type="ECO:0000256" key="3">
    <source>
        <dbReference type="ARBA" id="ARBA00022692"/>
    </source>
</evidence>
<comment type="subcellular location">
    <subcellularLocation>
        <location evidence="1">Cell membrane</location>
        <topology evidence="1">Multi-pass membrane protein</topology>
    </subcellularLocation>
</comment>
<dbReference type="InterPro" id="IPR003856">
    <property type="entry name" value="LPS_length_determ_N"/>
</dbReference>
<name>A0A2U2AHB6_9GAMM</name>
<dbReference type="GO" id="GO:0005886">
    <property type="term" value="C:plasma membrane"/>
    <property type="evidence" value="ECO:0007669"/>
    <property type="project" value="UniProtKB-SubCell"/>
</dbReference>
<organism evidence="9 10">
    <name type="scientific">Ignatzschineria ureiclastica</name>
    <dbReference type="NCBI Taxonomy" id="472582"/>
    <lineage>
        <taxon>Bacteria</taxon>
        <taxon>Pseudomonadati</taxon>
        <taxon>Pseudomonadota</taxon>
        <taxon>Gammaproteobacteria</taxon>
        <taxon>Cardiobacteriales</taxon>
        <taxon>Ignatzschineriaceae</taxon>
        <taxon>Ignatzschineria</taxon>
    </lineage>
</organism>
<evidence type="ECO:0000313" key="10">
    <source>
        <dbReference type="Proteomes" id="UP000245020"/>
    </source>
</evidence>
<keyword evidence="2" id="KW-1003">Cell membrane</keyword>
<dbReference type="Proteomes" id="UP000245020">
    <property type="component" value="Unassembled WGS sequence"/>
</dbReference>
<dbReference type="InterPro" id="IPR032807">
    <property type="entry name" value="GNVR"/>
</dbReference>
<evidence type="ECO:0000256" key="1">
    <source>
        <dbReference type="ARBA" id="ARBA00004651"/>
    </source>
</evidence>
<evidence type="ECO:0000256" key="5">
    <source>
        <dbReference type="ARBA" id="ARBA00023136"/>
    </source>
</evidence>
<dbReference type="InterPro" id="IPR050445">
    <property type="entry name" value="Bact_polysacc_biosynth/exp"/>
</dbReference>
<dbReference type="SUPFAM" id="SSF160355">
    <property type="entry name" value="Bacterial polysaccharide co-polymerase-like"/>
    <property type="match status" value="1"/>
</dbReference>
<evidence type="ECO:0008006" key="11">
    <source>
        <dbReference type="Google" id="ProtNLM"/>
    </source>
</evidence>
<feature type="domain" description="Tyrosine-protein kinase G-rich" evidence="8">
    <location>
        <begin position="314"/>
        <end position="349"/>
    </location>
</feature>